<proteinExistence type="predicted"/>
<dbReference type="Proteomes" id="UP001165082">
    <property type="component" value="Unassembled WGS sequence"/>
</dbReference>
<evidence type="ECO:0000313" key="4">
    <source>
        <dbReference type="Proteomes" id="UP001165082"/>
    </source>
</evidence>
<evidence type="ECO:0000313" key="3">
    <source>
        <dbReference type="EMBL" id="GMI04593.1"/>
    </source>
</evidence>
<sequence length="436" mass="49404">MAMAYMAKTSLILLCCFTVFFATHKVLVWPWQRSAAASEHAQPMGGSSIKKRPLDSRTQLLTTIVKSLDEVTVPVWRALQESCMSRPTVVSILYASGSPSIVREHMLEEYCSDLIMYHQWEVEGSEEFKKNAAHLKESRIDRLAFLRSWQKNKLAGQEEMVKSLDAVVVIDLDLLSLPTDEALSHAITTVNNPGEESVICANGYEKWLFARHYYDTFALVFEDGTWGWPMLTSMKSIIFFLQHDFHKKISASERNFAVQSCFGGLAVYNPSQYFHPTCSYHVSDPSPELTSSIKMYSNSDDEACEHVVLHMCLREASKENGGEPTMKIAIQPDLMLARDADIGGWNNPTLIYFFIFCLATGLVVWKLRSVMSGSDNKVLLGYAIKYIRKKVDHHLHMSPERNRKGSDDPPEHFNAENHGLRRHNLTKSMPNLAGWA</sequence>
<dbReference type="InterPro" id="IPR021047">
    <property type="entry name" value="Mannosyltransferase_CMT1"/>
</dbReference>
<feature type="compositionally biased region" description="Basic and acidic residues" evidence="1">
    <location>
        <begin position="398"/>
        <end position="419"/>
    </location>
</feature>
<keyword evidence="2" id="KW-1133">Transmembrane helix</keyword>
<name>A0A9W7C9F6_9STRA</name>
<protein>
    <submittedName>
        <fullName evidence="3">Uncharacterized protein</fullName>
    </submittedName>
</protein>
<feature type="region of interest" description="Disordered" evidence="1">
    <location>
        <begin position="398"/>
        <end position="420"/>
    </location>
</feature>
<evidence type="ECO:0000256" key="1">
    <source>
        <dbReference type="SAM" id="MobiDB-lite"/>
    </source>
</evidence>
<dbReference type="EMBL" id="BRXZ01000080">
    <property type="protein sequence ID" value="GMI04593.1"/>
    <property type="molecule type" value="Genomic_DNA"/>
</dbReference>
<keyword evidence="4" id="KW-1185">Reference proteome</keyword>
<organism evidence="3 4">
    <name type="scientific">Triparma retinervis</name>
    <dbReference type="NCBI Taxonomy" id="2557542"/>
    <lineage>
        <taxon>Eukaryota</taxon>
        <taxon>Sar</taxon>
        <taxon>Stramenopiles</taxon>
        <taxon>Ochrophyta</taxon>
        <taxon>Bolidophyceae</taxon>
        <taxon>Parmales</taxon>
        <taxon>Triparmaceae</taxon>
        <taxon>Triparma</taxon>
    </lineage>
</organism>
<keyword evidence="2" id="KW-0472">Membrane</keyword>
<feature type="transmembrane region" description="Helical" evidence="2">
    <location>
        <begin position="350"/>
        <end position="367"/>
    </location>
</feature>
<dbReference type="AlphaFoldDB" id="A0A9W7C9F6"/>
<gene>
    <name evidence="3" type="ORF">TrRE_jg3788</name>
</gene>
<evidence type="ECO:0000256" key="2">
    <source>
        <dbReference type="SAM" id="Phobius"/>
    </source>
</evidence>
<dbReference type="Pfam" id="PF11735">
    <property type="entry name" value="CAP59_mtransfer"/>
    <property type="match status" value="1"/>
</dbReference>
<keyword evidence="2" id="KW-0812">Transmembrane</keyword>
<accession>A0A9W7C9F6</accession>
<reference evidence="3" key="1">
    <citation type="submission" date="2022-07" db="EMBL/GenBank/DDBJ databases">
        <title>Genome analysis of Parmales, a sister group of diatoms, reveals the evolutionary specialization of diatoms from phago-mixotrophs to photoautotrophs.</title>
        <authorList>
            <person name="Ban H."/>
            <person name="Sato S."/>
            <person name="Yoshikawa S."/>
            <person name="Kazumasa Y."/>
            <person name="Nakamura Y."/>
            <person name="Ichinomiya M."/>
            <person name="Saitoh K."/>
            <person name="Sato N."/>
            <person name="Blanc-Mathieu R."/>
            <person name="Endo H."/>
            <person name="Kuwata A."/>
            <person name="Ogata H."/>
        </authorList>
    </citation>
    <scope>NUCLEOTIDE SEQUENCE</scope>
</reference>
<dbReference type="OrthoDB" id="189651at2759"/>
<comment type="caution">
    <text evidence="3">The sequence shown here is derived from an EMBL/GenBank/DDBJ whole genome shotgun (WGS) entry which is preliminary data.</text>
</comment>